<sequence length="172" mass="18946">MVDSIHAEVRELRSMVDELKKRQNDISMVAFSAALRPPPGVSMQCGYGNTGPSTSATTLIFSEVITNIGDGYNRYTGVFTAPKRGVYYFTFTMYSWCNGNQVGAAMYNDGKEILFAWLGAKKGSDEDFASNAITLQLEKGNTVYMRLPEGLQITSRDCSNVTTFSGFLLNPM</sequence>
<evidence type="ECO:0000256" key="1">
    <source>
        <dbReference type="ARBA" id="ARBA00004613"/>
    </source>
</evidence>
<dbReference type="PROSITE" id="PS50871">
    <property type="entry name" value="C1Q"/>
    <property type="match status" value="1"/>
</dbReference>
<dbReference type="InterPro" id="IPR050822">
    <property type="entry name" value="Cerebellin_Synaptic_Org"/>
</dbReference>
<keyword evidence="2" id="KW-0964">Secreted</keyword>
<protein>
    <recommendedName>
        <fullName evidence="4">C1q domain-containing protein</fullName>
    </recommendedName>
</protein>
<dbReference type="EMBL" id="FR915788">
    <property type="protein sequence ID" value="CDQ93697.1"/>
    <property type="molecule type" value="Genomic_DNA"/>
</dbReference>
<feature type="domain" description="C1q" evidence="4">
    <location>
        <begin position="24"/>
        <end position="172"/>
    </location>
</feature>
<evidence type="ECO:0000259" key="4">
    <source>
        <dbReference type="PROSITE" id="PS50871"/>
    </source>
</evidence>
<dbReference type="SUPFAM" id="SSF49842">
    <property type="entry name" value="TNF-like"/>
    <property type="match status" value="1"/>
</dbReference>
<evidence type="ECO:0000313" key="5">
    <source>
        <dbReference type="EMBL" id="CDQ93697.1"/>
    </source>
</evidence>
<evidence type="ECO:0000313" key="6">
    <source>
        <dbReference type="Proteomes" id="UP000193380"/>
    </source>
</evidence>
<organism evidence="5 6">
    <name type="scientific">Oncorhynchus mykiss</name>
    <name type="common">Rainbow trout</name>
    <name type="synonym">Salmo gairdneri</name>
    <dbReference type="NCBI Taxonomy" id="8022"/>
    <lineage>
        <taxon>Eukaryota</taxon>
        <taxon>Metazoa</taxon>
        <taxon>Chordata</taxon>
        <taxon>Craniata</taxon>
        <taxon>Vertebrata</taxon>
        <taxon>Euteleostomi</taxon>
        <taxon>Actinopterygii</taxon>
        <taxon>Neopterygii</taxon>
        <taxon>Teleostei</taxon>
        <taxon>Protacanthopterygii</taxon>
        <taxon>Salmoniformes</taxon>
        <taxon>Salmonidae</taxon>
        <taxon>Salmoninae</taxon>
        <taxon>Oncorhynchus</taxon>
    </lineage>
</organism>
<dbReference type="PRINTS" id="PR00007">
    <property type="entry name" value="COMPLEMNTC1Q"/>
</dbReference>
<dbReference type="Pfam" id="PF00386">
    <property type="entry name" value="C1q"/>
    <property type="match status" value="1"/>
</dbReference>
<evidence type="ECO:0000256" key="3">
    <source>
        <dbReference type="ARBA" id="ARBA00022729"/>
    </source>
</evidence>
<dbReference type="AlphaFoldDB" id="A0A060YQ54"/>
<keyword evidence="3" id="KW-0732">Signal</keyword>
<gene>
    <name evidence="5" type="ORF">GSONMT00062452001</name>
</gene>
<name>A0A060YQ54_ONCMY</name>
<comment type="subcellular location">
    <subcellularLocation>
        <location evidence="1">Secreted</location>
    </subcellularLocation>
</comment>
<dbReference type="InterPro" id="IPR008983">
    <property type="entry name" value="Tumour_necrosis_fac-like_dom"/>
</dbReference>
<dbReference type="InterPro" id="IPR001073">
    <property type="entry name" value="C1q_dom"/>
</dbReference>
<accession>A0A060YQ54</accession>
<dbReference type="Proteomes" id="UP000193380">
    <property type="component" value="Unassembled WGS sequence"/>
</dbReference>
<reference evidence="5" key="1">
    <citation type="journal article" date="2014" name="Nat. Commun.">
        <title>The rainbow trout genome provides novel insights into evolution after whole-genome duplication in vertebrates.</title>
        <authorList>
            <person name="Berthelot C."/>
            <person name="Brunet F."/>
            <person name="Chalopin D."/>
            <person name="Juanchich A."/>
            <person name="Bernard M."/>
            <person name="Noel B."/>
            <person name="Bento P."/>
            <person name="Da Silva C."/>
            <person name="Labadie K."/>
            <person name="Alberti A."/>
            <person name="Aury J.M."/>
            <person name="Louis A."/>
            <person name="Dehais P."/>
            <person name="Bardou P."/>
            <person name="Montfort J."/>
            <person name="Klopp C."/>
            <person name="Cabau C."/>
            <person name="Gaspin C."/>
            <person name="Thorgaard G.H."/>
            <person name="Boussaha M."/>
            <person name="Quillet E."/>
            <person name="Guyomard R."/>
            <person name="Galiana D."/>
            <person name="Bobe J."/>
            <person name="Volff J.N."/>
            <person name="Genet C."/>
            <person name="Wincker P."/>
            <person name="Jaillon O."/>
            <person name="Roest Crollius H."/>
            <person name="Guiguen Y."/>
        </authorList>
    </citation>
    <scope>NUCLEOTIDE SEQUENCE [LARGE SCALE GENOMIC DNA]</scope>
</reference>
<reference evidence="5" key="2">
    <citation type="submission" date="2014-03" db="EMBL/GenBank/DDBJ databases">
        <authorList>
            <person name="Genoscope - CEA"/>
        </authorList>
    </citation>
    <scope>NUCLEOTIDE SEQUENCE</scope>
</reference>
<proteinExistence type="predicted"/>
<dbReference type="GO" id="GO:0005576">
    <property type="term" value="C:extracellular region"/>
    <property type="evidence" value="ECO:0007669"/>
    <property type="project" value="UniProtKB-SubCell"/>
</dbReference>
<dbReference type="Gene3D" id="2.60.120.40">
    <property type="match status" value="1"/>
</dbReference>
<dbReference type="PANTHER" id="PTHR22923:SF102">
    <property type="entry name" value="CEREBELLIN 13-RELATED"/>
    <property type="match status" value="1"/>
</dbReference>
<dbReference type="PaxDb" id="8022-A0A060YQ54"/>
<evidence type="ECO:0000256" key="2">
    <source>
        <dbReference type="ARBA" id="ARBA00022525"/>
    </source>
</evidence>
<dbReference type="PANTHER" id="PTHR22923">
    <property type="entry name" value="CEREBELLIN-RELATED"/>
    <property type="match status" value="1"/>
</dbReference>
<dbReference type="SMART" id="SM00110">
    <property type="entry name" value="C1Q"/>
    <property type="match status" value="1"/>
</dbReference>